<feature type="transmembrane region" description="Helical" evidence="1">
    <location>
        <begin position="94"/>
        <end position="113"/>
    </location>
</feature>
<protein>
    <submittedName>
        <fullName evidence="2">Phosphatidate cytidylyltransferase</fullName>
    </submittedName>
</protein>
<proteinExistence type="predicted"/>
<dbReference type="PANTHER" id="PTHR43535">
    <property type="entry name" value="PHOSPHATIDATE CYTIDYLYLTRANSFERASE"/>
    <property type="match status" value="1"/>
</dbReference>
<feature type="transmembrane region" description="Helical" evidence="1">
    <location>
        <begin position="249"/>
        <end position="272"/>
    </location>
</feature>
<feature type="transmembrane region" description="Helical" evidence="1">
    <location>
        <begin position="225"/>
        <end position="243"/>
    </location>
</feature>
<evidence type="ECO:0000256" key="1">
    <source>
        <dbReference type="SAM" id="Phobius"/>
    </source>
</evidence>
<reference evidence="2 3" key="1">
    <citation type="submission" date="2017-08" db="EMBL/GenBank/DDBJ databases">
        <title>Infants hospitalized years apart are colonized by the same room-sourced microbial strains.</title>
        <authorList>
            <person name="Brooks B."/>
            <person name="Olm M.R."/>
            <person name="Firek B.A."/>
            <person name="Baker R."/>
            <person name="Thomas B.C."/>
            <person name="Morowitz M.J."/>
            <person name="Banfield J.F."/>
        </authorList>
    </citation>
    <scope>NUCLEOTIDE SEQUENCE [LARGE SCALE GENOMIC DNA]</scope>
    <source>
        <strain evidence="2">S2_003_000_R2_11</strain>
    </source>
</reference>
<sequence length="316" mass="34353">MTSPPADLAMLLLGLGAFMVVATVTGQLLQNRYSPDGSNAVIENLNDRIRAWWIIIVLMGLALIFGNTGAALLFAFCSFAALREVVTLSDIRRGDHWALVAAFYVVLPLQYYLIWTEWYGLYSILIPVYAFLLIPIISVLRGQTDGFLTRIAGVQWAMMIAIYCISHVPALLSLEIPGYGGRNVMLIAFLIIVVQSSDVAQYICGKLFGKTKIAPSVSPSKTVEGLAGGAAAAVLIGAALSWITPFSPWQAGLLSAVIVVFGFLGGLVMSAIKRDRGVKDWGYLIAGHGGVTDRMDSVIFSAPIFFHLVRYWWSLT</sequence>
<keyword evidence="1" id="KW-1133">Transmembrane helix</keyword>
<keyword evidence="1" id="KW-0472">Membrane</keyword>
<accession>A0A2W5U9V0</accession>
<feature type="transmembrane region" description="Helical" evidence="1">
    <location>
        <begin position="184"/>
        <end position="204"/>
    </location>
</feature>
<dbReference type="GO" id="GO:0009273">
    <property type="term" value="P:peptidoglycan-based cell wall biogenesis"/>
    <property type="evidence" value="ECO:0007669"/>
    <property type="project" value="TreeGrafter"/>
</dbReference>
<dbReference type="Proteomes" id="UP000248975">
    <property type="component" value="Unassembled WGS sequence"/>
</dbReference>
<dbReference type="AlphaFoldDB" id="A0A2W5U9V0"/>
<evidence type="ECO:0000313" key="2">
    <source>
        <dbReference type="EMBL" id="PZR00134.1"/>
    </source>
</evidence>
<keyword evidence="1" id="KW-0812">Transmembrane</keyword>
<evidence type="ECO:0000313" key="3">
    <source>
        <dbReference type="Proteomes" id="UP000248975"/>
    </source>
</evidence>
<dbReference type="EMBL" id="QFQS01000001">
    <property type="protein sequence ID" value="PZR00134.1"/>
    <property type="molecule type" value="Genomic_DNA"/>
</dbReference>
<comment type="caution">
    <text evidence="2">The sequence shown here is derived from an EMBL/GenBank/DDBJ whole genome shotgun (WGS) entry which is preliminary data.</text>
</comment>
<feature type="transmembrane region" description="Helical" evidence="1">
    <location>
        <begin position="50"/>
        <end position="82"/>
    </location>
</feature>
<keyword evidence="2" id="KW-0808">Transferase</keyword>
<dbReference type="GO" id="GO:0005886">
    <property type="term" value="C:plasma membrane"/>
    <property type="evidence" value="ECO:0007669"/>
    <property type="project" value="TreeGrafter"/>
</dbReference>
<name>A0A2W5U9V0_CERSP</name>
<gene>
    <name evidence="2" type="ORF">DI533_05885</name>
</gene>
<dbReference type="PANTHER" id="PTHR43535:SF1">
    <property type="entry name" value="PHOSPHATIDATE CYTIDYLYLTRANSFERASE"/>
    <property type="match status" value="1"/>
</dbReference>
<feature type="transmembrane region" description="Helical" evidence="1">
    <location>
        <begin position="119"/>
        <end position="140"/>
    </location>
</feature>
<dbReference type="Pfam" id="PF01148">
    <property type="entry name" value="CTP_transf_1"/>
    <property type="match status" value="1"/>
</dbReference>
<feature type="transmembrane region" description="Helical" evidence="1">
    <location>
        <begin position="152"/>
        <end position="172"/>
    </location>
</feature>
<organism evidence="2 3">
    <name type="scientific">Cereibacter sphaeroides</name>
    <name type="common">Rhodobacter sphaeroides</name>
    <dbReference type="NCBI Taxonomy" id="1063"/>
    <lineage>
        <taxon>Bacteria</taxon>
        <taxon>Pseudomonadati</taxon>
        <taxon>Pseudomonadota</taxon>
        <taxon>Alphaproteobacteria</taxon>
        <taxon>Rhodobacterales</taxon>
        <taxon>Paracoccaceae</taxon>
        <taxon>Cereibacter</taxon>
    </lineage>
</organism>
<keyword evidence="2" id="KW-0548">Nucleotidyltransferase</keyword>
<dbReference type="GO" id="GO:0016779">
    <property type="term" value="F:nucleotidyltransferase activity"/>
    <property type="evidence" value="ECO:0007669"/>
    <property type="project" value="UniProtKB-KW"/>
</dbReference>